<evidence type="ECO:0000256" key="5">
    <source>
        <dbReference type="PIRSR" id="PIRSR000097-2"/>
    </source>
</evidence>
<evidence type="ECO:0000256" key="3">
    <source>
        <dbReference type="ARBA" id="ARBA00023002"/>
    </source>
</evidence>
<evidence type="ECO:0000256" key="2">
    <source>
        <dbReference type="ARBA" id="ARBA00022857"/>
    </source>
</evidence>
<evidence type="ECO:0000256" key="1">
    <source>
        <dbReference type="ARBA" id="ARBA00007905"/>
    </source>
</evidence>
<dbReference type="PRINTS" id="PR00069">
    <property type="entry name" value="ALDKETRDTASE"/>
</dbReference>
<evidence type="ECO:0000256" key="4">
    <source>
        <dbReference type="PIRSR" id="PIRSR000097-1"/>
    </source>
</evidence>
<dbReference type="Proteomes" id="UP000050794">
    <property type="component" value="Unassembled WGS sequence"/>
</dbReference>
<dbReference type="InterPro" id="IPR020471">
    <property type="entry name" value="AKR"/>
</dbReference>
<feature type="site" description="Lowers pKa of active site Tyr" evidence="6">
    <location>
        <position position="81"/>
    </location>
</feature>
<accession>A0A183UCQ1</accession>
<dbReference type="InterPro" id="IPR036812">
    <property type="entry name" value="NAD(P)_OxRdtase_dom_sf"/>
</dbReference>
<feature type="binding site" evidence="5">
    <location>
        <position position="114"/>
    </location>
    <ligand>
        <name>substrate</name>
    </ligand>
</feature>
<keyword evidence="3" id="KW-0560">Oxidoreductase</keyword>
<organism evidence="9 10">
    <name type="scientific">Toxocara canis</name>
    <name type="common">Canine roundworm</name>
    <dbReference type="NCBI Taxonomy" id="6265"/>
    <lineage>
        <taxon>Eukaryota</taxon>
        <taxon>Metazoa</taxon>
        <taxon>Ecdysozoa</taxon>
        <taxon>Nematoda</taxon>
        <taxon>Chromadorea</taxon>
        <taxon>Rhabditida</taxon>
        <taxon>Spirurina</taxon>
        <taxon>Ascaridomorpha</taxon>
        <taxon>Ascaridoidea</taxon>
        <taxon>Toxocaridae</taxon>
        <taxon>Toxocara</taxon>
    </lineage>
</organism>
<dbReference type="InterPro" id="IPR018170">
    <property type="entry name" value="Aldo/ket_reductase_CS"/>
</dbReference>
<dbReference type="Pfam" id="PF00248">
    <property type="entry name" value="Aldo_ket_red"/>
    <property type="match status" value="1"/>
</dbReference>
<dbReference type="InterPro" id="IPR023210">
    <property type="entry name" value="NADP_OxRdtase_dom"/>
</dbReference>
<dbReference type="PIRSF" id="PIRSF000097">
    <property type="entry name" value="AKR"/>
    <property type="match status" value="1"/>
</dbReference>
<dbReference type="PROSITE" id="PS00798">
    <property type="entry name" value="ALDOKETO_REDUCTASE_1"/>
    <property type="match status" value="1"/>
</dbReference>
<dbReference type="WBParaSite" id="TCNE_0000627101-mRNA-1">
    <property type="protein sequence ID" value="TCNE_0000627101-mRNA-1"/>
    <property type="gene ID" value="TCNE_0000627101"/>
</dbReference>
<protein>
    <submittedName>
        <fullName evidence="10">Alcohol dehydrogenase [NADP(+)]</fullName>
    </submittedName>
</protein>
<dbReference type="SUPFAM" id="SSF51430">
    <property type="entry name" value="NAD(P)-linked oxidoreductase"/>
    <property type="match status" value="1"/>
</dbReference>
<evidence type="ECO:0000256" key="6">
    <source>
        <dbReference type="PIRSR" id="PIRSR000097-3"/>
    </source>
</evidence>
<dbReference type="EMBL" id="UYWY01019465">
    <property type="protein sequence ID" value="VDM37577.1"/>
    <property type="molecule type" value="Genomic_DNA"/>
</dbReference>
<feature type="active site" description="Proton donor" evidence="4">
    <location>
        <position position="52"/>
    </location>
</feature>
<keyword evidence="2" id="KW-0521">NADP</keyword>
<name>A0A183UCQ1_TOXCA</name>
<reference evidence="10" key="1">
    <citation type="submission" date="2016-06" db="UniProtKB">
        <authorList>
            <consortium name="WormBaseParasite"/>
        </authorList>
    </citation>
    <scope>IDENTIFICATION</scope>
</reference>
<feature type="domain" description="NADP-dependent oxidoreductase" evidence="7">
    <location>
        <begin position="18"/>
        <end position="314"/>
    </location>
</feature>
<evidence type="ECO:0000259" key="7">
    <source>
        <dbReference type="Pfam" id="PF00248"/>
    </source>
</evidence>
<comment type="similarity">
    <text evidence="1">Belongs to the aldo/keto reductase family.</text>
</comment>
<dbReference type="GO" id="GO:0016491">
    <property type="term" value="F:oxidoreductase activity"/>
    <property type="evidence" value="ECO:0007669"/>
    <property type="project" value="UniProtKB-KW"/>
</dbReference>
<gene>
    <name evidence="8" type="ORF">TCNE_LOCUS6271</name>
</gene>
<proteinExistence type="inferred from homology"/>
<dbReference type="Gene3D" id="3.20.20.100">
    <property type="entry name" value="NADP-dependent oxidoreductase domain"/>
    <property type="match status" value="1"/>
</dbReference>
<dbReference type="AlphaFoldDB" id="A0A183UCQ1"/>
<reference evidence="8 9" key="2">
    <citation type="submission" date="2018-11" db="EMBL/GenBank/DDBJ databases">
        <authorList>
            <consortium name="Pathogen Informatics"/>
        </authorList>
    </citation>
    <scope>NUCLEOTIDE SEQUENCE [LARGE SCALE GENOMIC DNA]</scope>
</reference>
<dbReference type="PANTHER" id="PTHR11732">
    <property type="entry name" value="ALDO/KETO REDUCTASE"/>
    <property type="match status" value="1"/>
</dbReference>
<evidence type="ECO:0000313" key="9">
    <source>
        <dbReference type="Proteomes" id="UP000050794"/>
    </source>
</evidence>
<sequence length="350" mass="39956">MVKVDCLTLPTGAKLPLLGLGTWLAKDEEQLHTAIKAAIDAGYRLFDTAFLYETEAGVGNALNDCIQSGKVKREELFITTKLPFTAHSPSDVEKVVAQQLRTLKVDYIDLYLIHCPCATKHKTGSFAPLVENGSFAVDNVDHLDTWRALEELCKQGKLKAIGLSNFNEEQIQRIYDHAEIKPHNLQVLYTLEAFNFLLKKFQVEAHLYFPQKELQEFCKLRNITMTAYAPLGSPGRKVFRPNGFWPEGEPLKDPVVSVIASKHKKTPAQILLKFLVQRGISAVPKSTNLEHIRENVDIFDFLLDSDDFIKLDRIEHRVRLFIFDYFGHHPCYPMKDQDTTKFEKVVFESF</sequence>
<dbReference type="FunFam" id="3.20.20.100:FF:000006">
    <property type="entry name" value="Aldo-keto reductase family 1 member A1"/>
    <property type="match status" value="1"/>
</dbReference>
<keyword evidence="9" id="KW-1185">Reference proteome</keyword>
<evidence type="ECO:0000313" key="8">
    <source>
        <dbReference type="EMBL" id="VDM37577.1"/>
    </source>
</evidence>
<evidence type="ECO:0000313" key="10">
    <source>
        <dbReference type="WBParaSite" id="TCNE_0000627101-mRNA-1"/>
    </source>
</evidence>